<protein>
    <recommendedName>
        <fullName evidence="4">DUF4405 domain-containing protein</fullName>
    </recommendedName>
</protein>
<accession>A0AAJ1BHK3</accession>
<keyword evidence="1" id="KW-0812">Transmembrane</keyword>
<dbReference type="EMBL" id="JAKUDL010000003">
    <property type="protein sequence ID" value="MCH4294943.1"/>
    <property type="molecule type" value="Genomic_DNA"/>
</dbReference>
<dbReference type="PROSITE" id="PS51257">
    <property type="entry name" value="PROKAR_LIPOPROTEIN"/>
    <property type="match status" value="1"/>
</dbReference>
<name>A0AAJ1BHK3_9GAMM</name>
<feature type="transmembrane region" description="Helical" evidence="1">
    <location>
        <begin position="12"/>
        <end position="33"/>
    </location>
</feature>
<sequence>MKRLNGYPDGFFYLLLAAMFACSLTGIAMYPWVMEFKLEWELDFNLPGSLRLGIVSTHTLAASVLLMLLGALWQVHIRAGWRRRENHLSGIFMALALLLLMLTGIGLYYLSSSDSQLVASVLHSLLGLGLSLSFVWHWGRGHQIRAGHLRAAQAKHRLRAAKPGLSPAAPNEPFSD</sequence>
<feature type="transmembrane region" description="Helical" evidence="1">
    <location>
        <begin position="117"/>
        <end position="136"/>
    </location>
</feature>
<keyword evidence="1" id="KW-1133">Transmembrane helix</keyword>
<dbReference type="RefSeq" id="WP_240591214.1">
    <property type="nucleotide sequence ID" value="NZ_JAKUDL010000003.1"/>
</dbReference>
<dbReference type="Proteomes" id="UP001297581">
    <property type="component" value="Unassembled WGS sequence"/>
</dbReference>
<proteinExistence type="predicted"/>
<organism evidence="2 3">
    <name type="scientific">Shewanella zhuhaiensis</name>
    <dbReference type="NCBI Taxonomy" id="2919576"/>
    <lineage>
        <taxon>Bacteria</taxon>
        <taxon>Pseudomonadati</taxon>
        <taxon>Pseudomonadota</taxon>
        <taxon>Gammaproteobacteria</taxon>
        <taxon>Alteromonadales</taxon>
        <taxon>Shewanellaceae</taxon>
        <taxon>Shewanella</taxon>
    </lineage>
</organism>
<keyword evidence="3" id="KW-1185">Reference proteome</keyword>
<keyword evidence="1" id="KW-0472">Membrane</keyword>
<evidence type="ECO:0000313" key="2">
    <source>
        <dbReference type="EMBL" id="MCH4294943.1"/>
    </source>
</evidence>
<evidence type="ECO:0008006" key="4">
    <source>
        <dbReference type="Google" id="ProtNLM"/>
    </source>
</evidence>
<evidence type="ECO:0000256" key="1">
    <source>
        <dbReference type="SAM" id="Phobius"/>
    </source>
</evidence>
<feature type="transmembrane region" description="Helical" evidence="1">
    <location>
        <begin position="87"/>
        <end position="111"/>
    </location>
</feature>
<comment type="caution">
    <text evidence="2">The sequence shown here is derived from an EMBL/GenBank/DDBJ whole genome shotgun (WGS) entry which is preliminary data.</text>
</comment>
<evidence type="ECO:0000313" key="3">
    <source>
        <dbReference type="Proteomes" id="UP001297581"/>
    </source>
</evidence>
<feature type="transmembrane region" description="Helical" evidence="1">
    <location>
        <begin position="53"/>
        <end position="75"/>
    </location>
</feature>
<reference evidence="2 3" key="1">
    <citation type="submission" date="2022-02" db="EMBL/GenBank/DDBJ databases">
        <title>The genome sequence of Shewanella sp. 3B26.</title>
        <authorList>
            <person name="Du J."/>
        </authorList>
    </citation>
    <scope>NUCLEOTIDE SEQUENCE [LARGE SCALE GENOMIC DNA]</scope>
    <source>
        <strain evidence="2 3">3B26</strain>
    </source>
</reference>
<gene>
    <name evidence="2" type="ORF">MJ923_11570</name>
</gene>
<dbReference type="AlphaFoldDB" id="A0AAJ1BHK3"/>